<dbReference type="InterPro" id="IPR002823">
    <property type="entry name" value="DUF112_TM"/>
</dbReference>
<dbReference type="PANTHER" id="PTHR35342">
    <property type="entry name" value="TRICARBOXYLIC TRANSPORT PROTEIN"/>
    <property type="match status" value="1"/>
</dbReference>
<keyword evidence="1" id="KW-1133">Transmembrane helix</keyword>
<dbReference type="EMBL" id="CP106738">
    <property type="protein sequence ID" value="UXX83162.1"/>
    <property type="molecule type" value="Genomic_DNA"/>
</dbReference>
<dbReference type="RefSeq" id="WP_263047854.1">
    <property type="nucleotide sequence ID" value="NZ_CP106738.1"/>
</dbReference>
<dbReference type="Proteomes" id="UP001064087">
    <property type="component" value="Chromosome"/>
</dbReference>
<reference evidence="3" key="1">
    <citation type="submission" date="2022-10" db="EMBL/GenBank/DDBJ databases">
        <title>Roseovarius pelagicus sp. nov., isolated from Arctic seawater.</title>
        <authorList>
            <person name="Hong Y.W."/>
            <person name="Hwang C.Y."/>
        </authorList>
    </citation>
    <scope>NUCLEOTIDE SEQUENCE</scope>
    <source>
        <strain evidence="3">HL-MP18</strain>
    </source>
</reference>
<sequence>MLEFSSIAAGASLLMEWHLLLMLLLGLLFGIVTGAIPGFSTPLAISVMLPLTFPMTPIAAIVFLTAVYAGGNFGASVSAILLNIPGSPQAIMTGLDGYPMTRKGRGYEALGMSVAASATGNLVGSFFLILVMPLIVMLALKFGPPELFLVGVLGLTIIASLDDNFLKAIMAGMFGVLVSTTGMSSTGAIRGTFGYFELMDGISIIPALIGLIGFSELFYMLQKSRVIDSDSVSTTLRGSAWAQLAKGYRTAFRFPVTLMRSCGLGVVIGALPGAGATIASVVSYNEAKRASATPEEFGKGAPEGVISAESANNASEGGALALMLALGIPGGLATAVLIGALMLQGLIPGPRLFMEEPELVYGVMLAQFVTSVCLMGVGLFVSFWAGRIVKIPTQVLIPMISVFSIAGTYAVHLLMFDVVLMAIFAVLGIILRRFNYPLIAVVLGIVLGPILDAELLRTYQTFDGIGLSVFIGRPVSLVLIALLLFSLATAVFRAWSGRKRAQIENHGETKQ</sequence>
<protein>
    <submittedName>
        <fullName evidence="3">Tripartite tricarboxylate transporter permease</fullName>
    </submittedName>
</protein>
<feature type="transmembrane region" description="Helical" evidence="1">
    <location>
        <begin position="319"/>
        <end position="347"/>
    </location>
</feature>
<feature type="transmembrane region" description="Helical" evidence="1">
    <location>
        <begin position="471"/>
        <end position="492"/>
    </location>
</feature>
<feature type="transmembrane region" description="Helical" evidence="1">
    <location>
        <begin position="142"/>
        <end position="161"/>
    </location>
</feature>
<organism evidence="3 4">
    <name type="scientific">Roseovarius pelagicus</name>
    <dbReference type="NCBI Taxonomy" id="2980108"/>
    <lineage>
        <taxon>Bacteria</taxon>
        <taxon>Pseudomonadati</taxon>
        <taxon>Pseudomonadota</taxon>
        <taxon>Alphaproteobacteria</taxon>
        <taxon>Rhodobacterales</taxon>
        <taxon>Roseobacteraceae</taxon>
        <taxon>Roseovarius</taxon>
    </lineage>
</organism>
<feature type="transmembrane region" description="Helical" evidence="1">
    <location>
        <begin position="262"/>
        <end position="284"/>
    </location>
</feature>
<evidence type="ECO:0000313" key="3">
    <source>
        <dbReference type="EMBL" id="UXX83162.1"/>
    </source>
</evidence>
<proteinExistence type="predicted"/>
<feature type="transmembrane region" description="Helical" evidence="1">
    <location>
        <begin position="359"/>
        <end position="384"/>
    </location>
</feature>
<dbReference type="PANTHER" id="PTHR35342:SF5">
    <property type="entry name" value="TRICARBOXYLIC TRANSPORT PROTEIN"/>
    <property type="match status" value="1"/>
</dbReference>
<evidence type="ECO:0000256" key="1">
    <source>
        <dbReference type="SAM" id="Phobius"/>
    </source>
</evidence>
<dbReference type="Pfam" id="PF01970">
    <property type="entry name" value="TctA"/>
    <property type="match status" value="1"/>
</dbReference>
<feature type="transmembrane region" description="Helical" evidence="1">
    <location>
        <begin position="58"/>
        <end position="82"/>
    </location>
</feature>
<accession>A0ABY6DAJ0</accession>
<gene>
    <name evidence="3" type="ORF">N7U68_19145</name>
</gene>
<keyword evidence="1" id="KW-0812">Transmembrane</keyword>
<evidence type="ECO:0000313" key="4">
    <source>
        <dbReference type="Proteomes" id="UP001064087"/>
    </source>
</evidence>
<feature type="transmembrane region" description="Helical" evidence="1">
    <location>
        <begin position="109"/>
        <end position="136"/>
    </location>
</feature>
<name>A0ABY6DAJ0_9RHOB</name>
<feature type="transmembrane region" description="Helical" evidence="1">
    <location>
        <begin position="168"/>
        <end position="189"/>
    </location>
</feature>
<evidence type="ECO:0000259" key="2">
    <source>
        <dbReference type="Pfam" id="PF01970"/>
    </source>
</evidence>
<feature type="transmembrane region" description="Helical" evidence="1">
    <location>
        <begin position="396"/>
        <end position="427"/>
    </location>
</feature>
<feature type="domain" description="DUF112" evidence="2">
    <location>
        <begin position="20"/>
        <end position="443"/>
    </location>
</feature>
<feature type="transmembrane region" description="Helical" evidence="1">
    <location>
        <begin position="434"/>
        <end position="451"/>
    </location>
</feature>
<keyword evidence="1" id="KW-0472">Membrane</keyword>
<keyword evidence="4" id="KW-1185">Reference proteome</keyword>
<feature type="transmembrane region" description="Helical" evidence="1">
    <location>
        <begin position="201"/>
        <end position="221"/>
    </location>
</feature>